<name>A0ACC1BM14_9ROSI</name>
<dbReference type="Proteomes" id="UP001164250">
    <property type="component" value="Chromosome 4"/>
</dbReference>
<evidence type="ECO:0000313" key="2">
    <source>
        <dbReference type="Proteomes" id="UP001164250"/>
    </source>
</evidence>
<proteinExistence type="predicted"/>
<keyword evidence="2" id="KW-1185">Reference proteome</keyword>
<comment type="caution">
    <text evidence="1">The sequence shown here is derived from an EMBL/GenBank/DDBJ whole genome shotgun (WGS) entry which is preliminary data.</text>
</comment>
<protein>
    <submittedName>
        <fullName evidence="1">Uncharacterized protein</fullName>
    </submittedName>
</protein>
<evidence type="ECO:0000313" key="1">
    <source>
        <dbReference type="EMBL" id="KAJ0099950.1"/>
    </source>
</evidence>
<reference evidence="2" key="1">
    <citation type="journal article" date="2023" name="G3 (Bethesda)">
        <title>Genome assembly and association tests identify interacting loci associated with vigor, precocity, and sex in interspecific pistachio rootstocks.</title>
        <authorList>
            <person name="Palmer W."/>
            <person name="Jacygrad E."/>
            <person name="Sagayaradj S."/>
            <person name="Cavanaugh K."/>
            <person name="Han R."/>
            <person name="Bertier L."/>
            <person name="Beede B."/>
            <person name="Kafkas S."/>
            <person name="Golino D."/>
            <person name="Preece J."/>
            <person name="Michelmore R."/>
        </authorList>
    </citation>
    <scope>NUCLEOTIDE SEQUENCE [LARGE SCALE GENOMIC DNA]</scope>
</reference>
<sequence length="289" mass="32341">MNQSLCNMTPSRYLLPIILSVLFTIAAAGCNNGKCKLKEECSSDGDCEGGLHCISCYVEYYSSSICVRSSLTPHYKHNYSKPFNKYAFLTTHNSYAIEGEPSRTGHTRLTPTNQEDSITKQLKKPAVETLKKIESFLSANKEEVVTLMLEDYVRTSGALKKEMIDNNERLVVFSSNKSKEKNEGIAYQWICMVETKYGEDGILEDGCRHRDGSSKLNDKNKSLVLVNYFMSVAVKHAACSQNSGDLEDRIKSCYNAAGNRWANFVAVDYYKRSDGGGPFKAVDTINSRM</sequence>
<dbReference type="EMBL" id="CM047900">
    <property type="protein sequence ID" value="KAJ0099950.1"/>
    <property type="molecule type" value="Genomic_DNA"/>
</dbReference>
<accession>A0ACC1BM14</accession>
<gene>
    <name evidence="1" type="ORF">Patl1_21658</name>
</gene>
<organism evidence="1 2">
    <name type="scientific">Pistacia atlantica</name>
    <dbReference type="NCBI Taxonomy" id="434234"/>
    <lineage>
        <taxon>Eukaryota</taxon>
        <taxon>Viridiplantae</taxon>
        <taxon>Streptophyta</taxon>
        <taxon>Embryophyta</taxon>
        <taxon>Tracheophyta</taxon>
        <taxon>Spermatophyta</taxon>
        <taxon>Magnoliopsida</taxon>
        <taxon>eudicotyledons</taxon>
        <taxon>Gunneridae</taxon>
        <taxon>Pentapetalae</taxon>
        <taxon>rosids</taxon>
        <taxon>malvids</taxon>
        <taxon>Sapindales</taxon>
        <taxon>Anacardiaceae</taxon>
        <taxon>Pistacia</taxon>
    </lineage>
</organism>